<dbReference type="AlphaFoldDB" id="A0A8J2RMF5"/>
<accession>A0A8J2RMF5</accession>
<name>A0A8J2RMF5_9CRUS</name>
<dbReference type="Proteomes" id="UP000789390">
    <property type="component" value="Unassembled WGS sequence"/>
</dbReference>
<keyword evidence="2" id="KW-1185">Reference proteome</keyword>
<gene>
    <name evidence="1" type="ORF">DGAL_LOCUS8264</name>
</gene>
<evidence type="ECO:0000313" key="2">
    <source>
        <dbReference type="Proteomes" id="UP000789390"/>
    </source>
</evidence>
<proteinExistence type="predicted"/>
<evidence type="ECO:0000313" key="1">
    <source>
        <dbReference type="EMBL" id="CAH0105244.1"/>
    </source>
</evidence>
<protein>
    <submittedName>
        <fullName evidence="1">Uncharacterized protein</fullName>
    </submittedName>
</protein>
<comment type="caution">
    <text evidence="1">The sequence shown here is derived from an EMBL/GenBank/DDBJ whole genome shotgun (WGS) entry which is preliminary data.</text>
</comment>
<organism evidence="1 2">
    <name type="scientific">Daphnia galeata</name>
    <dbReference type="NCBI Taxonomy" id="27404"/>
    <lineage>
        <taxon>Eukaryota</taxon>
        <taxon>Metazoa</taxon>
        <taxon>Ecdysozoa</taxon>
        <taxon>Arthropoda</taxon>
        <taxon>Crustacea</taxon>
        <taxon>Branchiopoda</taxon>
        <taxon>Diplostraca</taxon>
        <taxon>Cladocera</taxon>
        <taxon>Anomopoda</taxon>
        <taxon>Daphniidae</taxon>
        <taxon>Daphnia</taxon>
    </lineage>
</organism>
<reference evidence="1" key="1">
    <citation type="submission" date="2021-11" db="EMBL/GenBank/DDBJ databases">
        <authorList>
            <person name="Schell T."/>
        </authorList>
    </citation>
    <scope>NUCLEOTIDE SEQUENCE</scope>
    <source>
        <strain evidence="1">M5</strain>
    </source>
</reference>
<dbReference type="EMBL" id="CAKKLH010000179">
    <property type="protein sequence ID" value="CAH0105244.1"/>
    <property type="molecule type" value="Genomic_DNA"/>
</dbReference>
<sequence>MVDISDTIRKHYAEDNPRLLLTPNVLIQHGAAPNIVFVATLSGCSQPAIVAEAAVLPMSIILPSTAVTGQSGATAAPPTTAPPRRTRQCRFQPHHTIPEVKAFLPRRSRSQPRRVKYDIGAQLPYCSDYDRVGIQGFQ</sequence>